<proteinExistence type="predicted"/>
<protein>
    <submittedName>
        <fullName evidence="8">Glycosyltransferase family 2 protein</fullName>
        <ecNumber evidence="8">2.4.-.-</ecNumber>
    </submittedName>
</protein>
<keyword evidence="2" id="KW-1003">Cell membrane</keyword>
<dbReference type="PANTHER" id="PTHR43646:SF2">
    <property type="entry name" value="GLYCOSYLTRANSFERASE 2-LIKE DOMAIN-CONTAINING PROTEIN"/>
    <property type="match status" value="1"/>
</dbReference>
<evidence type="ECO:0000256" key="6">
    <source>
        <dbReference type="SAM" id="Phobius"/>
    </source>
</evidence>
<sequence length="335" mass="36262">MNIEQRVLLVIPTLNEARGIEGVIARLLDDAPPELRIVVADGGSSDGTPELVQKLAQQEPRLSLLHNPRRIQSAAVNLAVQRFGSEAEVLVRCDAHAGYPAGFVRSLLATLERSGADAVVVPMDSQGETCFQRAVAWVSNTALGTGGSAHRGGRRSGFVDHGHHAAFRMASFRRAGGYDESFTHNEDAELDCRQRGLGSRIWLDADIRLDYAPRATPAGLARQYFAYGRGRSRTVRRHPGSMRARQLALPVNLVLLVLCTALSPWLPLLAAWPLAYLAVLALGSLQIALRQRSACGLLAGAAAATMHLAWAAGFLSGLTLIRETRWLPVQSFNQP</sequence>
<dbReference type="PANTHER" id="PTHR43646">
    <property type="entry name" value="GLYCOSYLTRANSFERASE"/>
    <property type="match status" value="1"/>
</dbReference>
<reference evidence="8 9" key="1">
    <citation type="submission" date="2023-11" db="EMBL/GenBank/DDBJ databases">
        <title>Paucibacter sp. nov., isolated from fresh soil in Korea.</title>
        <authorList>
            <person name="Le N.T.T."/>
        </authorList>
    </citation>
    <scope>NUCLEOTIDE SEQUENCE [LARGE SCALE GENOMIC DNA]</scope>
    <source>
        <strain evidence="8 9">R3-3</strain>
    </source>
</reference>
<evidence type="ECO:0000259" key="7">
    <source>
        <dbReference type="Pfam" id="PF00535"/>
    </source>
</evidence>
<keyword evidence="4 8" id="KW-0808">Transferase</keyword>
<keyword evidence="9" id="KW-1185">Reference proteome</keyword>
<evidence type="ECO:0000256" key="5">
    <source>
        <dbReference type="ARBA" id="ARBA00023136"/>
    </source>
</evidence>
<name>A0ABU5DRF9_9BURK</name>
<evidence type="ECO:0000256" key="2">
    <source>
        <dbReference type="ARBA" id="ARBA00022475"/>
    </source>
</evidence>
<accession>A0ABU5DRF9</accession>
<dbReference type="EC" id="2.4.-.-" evidence="8"/>
<feature type="domain" description="Glycosyltransferase 2-like" evidence="7">
    <location>
        <begin position="9"/>
        <end position="173"/>
    </location>
</feature>
<dbReference type="InterPro" id="IPR001173">
    <property type="entry name" value="Glyco_trans_2-like"/>
</dbReference>
<keyword evidence="3 8" id="KW-0328">Glycosyltransferase</keyword>
<dbReference type="SUPFAM" id="SSF53448">
    <property type="entry name" value="Nucleotide-diphospho-sugar transferases"/>
    <property type="match status" value="1"/>
</dbReference>
<dbReference type="RefSeq" id="WP_320426881.1">
    <property type="nucleotide sequence ID" value="NZ_JAXCLA010000012.1"/>
</dbReference>
<feature type="transmembrane region" description="Helical" evidence="6">
    <location>
        <begin position="271"/>
        <end position="289"/>
    </location>
</feature>
<keyword evidence="6" id="KW-0812">Transmembrane</keyword>
<evidence type="ECO:0000313" key="9">
    <source>
        <dbReference type="Proteomes" id="UP001285263"/>
    </source>
</evidence>
<comment type="caution">
    <text evidence="8">The sequence shown here is derived from an EMBL/GenBank/DDBJ whole genome shotgun (WGS) entry which is preliminary data.</text>
</comment>
<dbReference type="Pfam" id="PF00535">
    <property type="entry name" value="Glycos_transf_2"/>
    <property type="match status" value="1"/>
</dbReference>
<evidence type="ECO:0000256" key="1">
    <source>
        <dbReference type="ARBA" id="ARBA00004236"/>
    </source>
</evidence>
<evidence type="ECO:0000256" key="3">
    <source>
        <dbReference type="ARBA" id="ARBA00022676"/>
    </source>
</evidence>
<keyword evidence="5 6" id="KW-0472">Membrane</keyword>
<organism evidence="8 9">
    <name type="scientific">Roseateles agri</name>
    <dbReference type="NCBI Taxonomy" id="3098619"/>
    <lineage>
        <taxon>Bacteria</taxon>
        <taxon>Pseudomonadati</taxon>
        <taxon>Pseudomonadota</taxon>
        <taxon>Betaproteobacteria</taxon>
        <taxon>Burkholderiales</taxon>
        <taxon>Sphaerotilaceae</taxon>
        <taxon>Roseateles</taxon>
    </lineage>
</organism>
<evidence type="ECO:0000256" key="4">
    <source>
        <dbReference type="ARBA" id="ARBA00022679"/>
    </source>
</evidence>
<dbReference type="Gene3D" id="3.90.550.10">
    <property type="entry name" value="Spore Coat Polysaccharide Biosynthesis Protein SpsA, Chain A"/>
    <property type="match status" value="1"/>
</dbReference>
<keyword evidence="6" id="KW-1133">Transmembrane helix</keyword>
<evidence type="ECO:0000313" key="8">
    <source>
        <dbReference type="EMBL" id="MDY0748911.1"/>
    </source>
</evidence>
<dbReference type="InterPro" id="IPR029044">
    <property type="entry name" value="Nucleotide-diphossugar_trans"/>
</dbReference>
<dbReference type="GO" id="GO:0016757">
    <property type="term" value="F:glycosyltransferase activity"/>
    <property type="evidence" value="ECO:0007669"/>
    <property type="project" value="UniProtKB-KW"/>
</dbReference>
<dbReference type="Proteomes" id="UP001285263">
    <property type="component" value="Unassembled WGS sequence"/>
</dbReference>
<gene>
    <name evidence="8" type="ORF">SNE35_30720</name>
</gene>
<comment type="subcellular location">
    <subcellularLocation>
        <location evidence="1">Cell membrane</location>
    </subcellularLocation>
</comment>
<feature type="transmembrane region" description="Helical" evidence="6">
    <location>
        <begin position="296"/>
        <end position="321"/>
    </location>
</feature>
<feature type="transmembrane region" description="Helical" evidence="6">
    <location>
        <begin position="247"/>
        <end position="265"/>
    </location>
</feature>
<dbReference type="CDD" id="cd02525">
    <property type="entry name" value="Succinoglycan_BP_ExoA"/>
    <property type="match status" value="1"/>
</dbReference>
<dbReference type="EMBL" id="JAXCLA010000012">
    <property type="protein sequence ID" value="MDY0748911.1"/>
    <property type="molecule type" value="Genomic_DNA"/>
</dbReference>